<dbReference type="PANTHER" id="PTHR30345">
    <property type="entry name" value="RIBOSE-5-PHOSPHATE ISOMERASE B"/>
    <property type="match status" value="1"/>
</dbReference>
<evidence type="ECO:0000256" key="3">
    <source>
        <dbReference type="PIRSR" id="PIRSR005384-1"/>
    </source>
</evidence>
<evidence type="ECO:0000256" key="2">
    <source>
        <dbReference type="ARBA" id="ARBA00023235"/>
    </source>
</evidence>
<dbReference type="GO" id="GO:0005975">
    <property type="term" value="P:carbohydrate metabolic process"/>
    <property type="evidence" value="ECO:0007669"/>
    <property type="project" value="InterPro"/>
</dbReference>
<comment type="caution">
    <text evidence="5">The sequence shown here is derived from an EMBL/GenBank/DDBJ whole genome shotgun (WGS) entry which is preliminary data.</text>
</comment>
<dbReference type="NCBIfam" id="TIGR00689">
    <property type="entry name" value="rpiB_lacA_lacB"/>
    <property type="match status" value="1"/>
</dbReference>
<dbReference type="InterPro" id="IPR003500">
    <property type="entry name" value="RpiB_LacA_LacB"/>
</dbReference>
<dbReference type="NCBIfam" id="TIGR01120">
    <property type="entry name" value="rpiB"/>
    <property type="match status" value="1"/>
</dbReference>
<feature type="binding site" evidence="4">
    <location>
        <position position="105"/>
    </location>
    <ligand>
        <name>D-ribulose 5-phosphate</name>
        <dbReference type="ChEBI" id="CHEBI:58121"/>
    </ligand>
</feature>
<dbReference type="RefSeq" id="WP_420241681.1">
    <property type="nucleotide sequence ID" value="NZ_BOPV01000001.1"/>
</dbReference>
<sequence length="147" mass="15176">MQPTTSRRVALASDHAGVALKDALRDAVTALGHTALDLGTHGDASVDYPDFGDKLARAVLAGEAELGVLVCGTGIGISIAANRHKGIRAALCHDTTSARLSRQHNDANVLALGARMIGIEVAKDCLAAFLATEFEGGRHAGRVNKLG</sequence>
<evidence type="ECO:0000256" key="1">
    <source>
        <dbReference type="ARBA" id="ARBA00008754"/>
    </source>
</evidence>
<feature type="binding site" evidence="4">
    <location>
        <begin position="14"/>
        <end position="15"/>
    </location>
    <ligand>
        <name>D-ribulose 5-phosphate</name>
        <dbReference type="ChEBI" id="CHEBI:58121"/>
    </ligand>
</feature>
<dbReference type="NCBIfam" id="NF004051">
    <property type="entry name" value="PRK05571.1"/>
    <property type="match status" value="1"/>
</dbReference>
<keyword evidence="2 5" id="KW-0413">Isomerase</keyword>
<feature type="binding site" evidence="4">
    <location>
        <begin position="72"/>
        <end position="76"/>
    </location>
    <ligand>
        <name>D-ribulose 5-phosphate</name>
        <dbReference type="ChEBI" id="CHEBI:58121"/>
    </ligand>
</feature>
<feature type="binding site" evidence="4">
    <location>
        <position position="142"/>
    </location>
    <ligand>
        <name>D-ribulose 5-phosphate</name>
        <dbReference type="ChEBI" id="CHEBI:58121"/>
    </ligand>
</feature>
<feature type="binding site" evidence="4">
    <location>
        <position position="138"/>
    </location>
    <ligand>
        <name>D-ribulose 5-phosphate</name>
        <dbReference type="ChEBI" id="CHEBI:58121"/>
    </ligand>
</feature>
<dbReference type="EMBL" id="BOPV01000001">
    <property type="protein sequence ID" value="GIL38633.1"/>
    <property type="molecule type" value="Genomic_DNA"/>
</dbReference>
<feature type="active site" description="Proton acceptor" evidence="3">
    <location>
        <position position="71"/>
    </location>
</feature>
<dbReference type="AlphaFoldDB" id="A0A8S8X6S9"/>
<evidence type="ECO:0000313" key="5">
    <source>
        <dbReference type="EMBL" id="GIL38633.1"/>
    </source>
</evidence>
<dbReference type="Gene3D" id="3.40.1400.10">
    <property type="entry name" value="Sugar-phosphate isomerase, RpiB/LacA/LacB"/>
    <property type="match status" value="1"/>
</dbReference>
<dbReference type="Proteomes" id="UP000681075">
    <property type="component" value="Unassembled WGS sequence"/>
</dbReference>
<dbReference type="GO" id="GO:0016861">
    <property type="term" value="F:intramolecular oxidoreductase activity, interconverting aldoses and ketoses"/>
    <property type="evidence" value="ECO:0007669"/>
    <property type="project" value="UniProtKB-ARBA"/>
</dbReference>
<feature type="binding site" evidence="4">
    <location>
        <position position="115"/>
    </location>
    <ligand>
        <name>D-ribulose 5-phosphate</name>
        <dbReference type="ChEBI" id="CHEBI:58121"/>
    </ligand>
</feature>
<keyword evidence="6" id="KW-1185">Reference proteome</keyword>
<dbReference type="PIRSF" id="PIRSF005384">
    <property type="entry name" value="RpiB_LacA_B"/>
    <property type="match status" value="1"/>
</dbReference>
<dbReference type="SUPFAM" id="SSF89623">
    <property type="entry name" value="Ribose/Galactose isomerase RpiB/AlsB"/>
    <property type="match status" value="1"/>
</dbReference>
<reference evidence="5" key="1">
    <citation type="submission" date="2021-02" db="EMBL/GenBank/DDBJ databases">
        <title>Genome sequence of Rhodospirillales sp. strain TMPK1 isolated from soil.</title>
        <authorList>
            <person name="Nakai R."/>
            <person name="Kusada H."/>
            <person name="Tamaki H."/>
        </authorList>
    </citation>
    <scope>NUCLEOTIDE SEQUENCE</scope>
    <source>
        <strain evidence="5">TMPK1</strain>
    </source>
</reference>
<organism evidence="5 6">
    <name type="scientific">Roseiterribacter gracilis</name>
    <dbReference type="NCBI Taxonomy" id="2812848"/>
    <lineage>
        <taxon>Bacteria</taxon>
        <taxon>Pseudomonadati</taxon>
        <taxon>Pseudomonadota</taxon>
        <taxon>Alphaproteobacteria</taxon>
        <taxon>Rhodospirillales</taxon>
        <taxon>Roseiterribacteraceae</taxon>
        <taxon>Roseiterribacter</taxon>
    </lineage>
</organism>
<dbReference type="Pfam" id="PF02502">
    <property type="entry name" value="LacAB_rpiB"/>
    <property type="match status" value="1"/>
</dbReference>
<dbReference type="InterPro" id="IPR036569">
    <property type="entry name" value="RpiB_LacA_LacB_sf"/>
</dbReference>
<accession>A0A8S8X6S9</accession>
<dbReference type="PANTHER" id="PTHR30345:SF0">
    <property type="entry name" value="DNA DAMAGE-REPAIR_TOLERATION PROTEIN DRT102"/>
    <property type="match status" value="1"/>
</dbReference>
<protein>
    <submittedName>
        <fullName evidence="5">Ribose 5-phosphate isomerase B</fullName>
    </submittedName>
</protein>
<feature type="active site" description="Proton donor" evidence="3">
    <location>
        <position position="104"/>
    </location>
</feature>
<comment type="similarity">
    <text evidence="1">Belongs to the LacAB/RpiB family.</text>
</comment>
<evidence type="ECO:0000256" key="4">
    <source>
        <dbReference type="PIRSR" id="PIRSR005384-2"/>
    </source>
</evidence>
<proteinExistence type="inferred from homology"/>
<evidence type="ECO:0000313" key="6">
    <source>
        <dbReference type="Proteomes" id="UP000681075"/>
    </source>
</evidence>
<name>A0A8S8X6S9_9PROT</name>
<gene>
    <name evidence="5" type="ORF">TMPK1_08700</name>
</gene>
<dbReference type="InterPro" id="IPR004785">
    <property type="entry name" value="RpiB"/>
</dbReference>